<dbReference type="RefSeq" id="XP_007324186.1">
    <property type="nucleotide sequence ID" value="XM_007324124.1"/>
</dbReference>
<feature type="region of interest" description="Disordered" evidence="1">
    <location>
        <begin position="85"/>
        <end position="131"/>
    </location>
</feature>
<dbReference type="Proteomes" id="UP000008064">
    <property type="component" value="Unassembled WGS sequence"/>
</dbReference>
<proteinExistence type="predicted"/>
<accession>F8PCL0</accession>
<name>F8PCL0_SERL9</name>
<feature type="compositionally biased region" description="Polar residues" evidence="1">
    <location>
        <begin position="90"/>
        <end position="104"/>
    </location>
</feature>
<evidence type="ECO:0000313" key="2">
    <source>
        <dbReference type="EMBL" id="EGO18962.1"/>
    </source>
</evidence>
<dbReference type="KEGG" id="sla:SERLADRAFT_411887"/>
<dbReference type="HOGENOM" id="CLU_888927_0_0_1"/>
<gene>
    <name evidence="2" type="ORF">SERLADRAFT_411887</name>
</gene>
<dbReference type="GeneID" id="18812977"/>
<organism>
    <name type="scientific">Serpula lacrymans var. lacrymans (strain S7.9)</name>
    <name type="common">Dry rot fungus</name>
    <dbReference type="NCBI Taxonomy" id="578457"/>
    <lineage>
        <taxon>Eukaryota</taxon>
        <taxon>Fungi</taxon>
        <taxon>Dikarya</taxon>
        <taxon>Basidiomycota</taxon>
        <taxon>Agaricomycotina</taxon>
        <taxon>Agaricomycetes</taxon>
        <taxon>Agaricomycetidae</taxon>
        <taxon>Boletales</taxon>
        <taxon>Coniophorineae</taxon>
        <taxon>Serpulaceae</taxon>
        <taxon>Serpula</taxon>
    </lineage>
</organism>
<feature type="compositionally biased region" description="Basic and acidic residues" evidence="1">
    <location>
        <begin position="119"/>
        <end position="131"/>
    </location>
</feature>
<sequence length="313" mass="36060">MTPSTPKADENQPLNDILWNDVIKHNKKMIERAKSESLEHYLYGVLDDIFSRCLQEQNLELVTKFSIFRLFLCPQYRLSYTFDSEDISPDQESGSRVDASSGTESGDFPDSGSSQEASKSQDGRSEGTIKEDSEALVSVKKNYQIPDFAVIADNSGYRNRKSQVEFIPFLIEAKPFNPRKAKGKRQSINGALRTIMSQIVLQAKANFDTYPMQQHVHIFCVLGHRWKVLRFERAVLTQVVYMHDDSEYKPDNQRCCRVLWKKDIVSYSPRFYPLLNKEGNDIHEQLKLEIAVCLNQYKELKTQQKQVNAEADT</sequence>
<dbReference type="EMBL" id="GL945445">
    <property type="protein sequence ID" value="EGO18962.1"/>
    <property type="molecule type" value="Genomic_DNA"/>
</dbReference>
<protein>
    <submittedName>
        <fullName evidence="2">Uncharacterized protein</fullName>
    </submittedName>
</protein>
<dbReference type="AlphaFoldDB" id="F8PCL0"/>
<reference evidence="2" key="1">
    <citation type="submission" date="2011-04" db="EMBL/GenBank/DDBJ databases">
        <title>Evolution of plant cell wall degrading machinery underlies the functional diversity of forest fungi.</title>
        <authorList>
            <consortium name="US DOE Joint Genome Institute (JGI-PGF)"/>
            <person name="Eastwood D.C."/>
            <person name="Floudas D."/>
            <person name="Binder M."/>
            <person name="Majcherczyk A."/>
            <person name="Schneider P."/>
            <person name="Aerts A."/>
            <person name="Asiegbu F.O."/>
            <person name="Baker S.E."/>
            <person name="Barry K."/>
            <person name="Bendiksby M."/>
            <person name="Blumentritt M."/>
            <person name="Coutinho P.M."/>
            <person name="Cullen D."/>
            <person name="Cullen D."/>
            <person name="Gathman A."/>
            <person name="Goodell B."/>
            <person name="Henrissat B."/>
            <person name="Ihrmark K."/>
            <person name="Kauserud H."/>
            <person name="Kohler A."/>
            <person name="LaButti K."/>
            <person name="Lapidus A."/>
            <person name="Lavin J.L."/>
            <person name="Lee Y.-H."/>
            <person name="Lindquist E."/>
            <person name="Lilly W."/>
            <person name="Lucas S."/>
            <person name="Morin E."/>
            <person name="Murat C."/>
            <person name="Oguiza J.A."/>
            <person name="Park J."/>
            <person name="Pisabarro A.G."/>
            <person name="Riley R."/>
            <person name="Rosling A."/>
            <person name="Salamov A."/>
            <person name="Schmidt O."/>
            <person name="Schmutz J."/>
            <person name="Skrede I."/>
            <person name="Stenlid J."/>
            <person name="Wiebenga A."/>
            <person name="Xie X."/>
            <person name="Kues U."/>
            <person name="Hibbett D.S."/>
            <person name="Hoffmeister D."/>
            <person name="Hogberg N."/>
            <person name="Martin F."/>
            <person name="Grigoriev I.V."/>
            <person name="Watkinson S.C."/>
        </authorList>
    </citation>
    <scope>NUCLEOTIDE SEQUENCE</scope>
    <source>
        <strain evidence="2">S7.9</strain>
    </source>
</reference>
<evidence type="ECO:0000256" key="1">
    <source>
        <dbReference type="SAM" id="MobiDB-lite"/>
    </source>
</evidence>